<evidence type="ECO:0000313" key="3">
    <source>
        <dbReference type="Proteomes" id="UP001432166"/>
    </source>
</evidence>
<dbReference type="InterPro" id="IPR010982">
    <property type="entry name" value="Lambda_DNA-bd_dom_sf"/>
</dbReference>
<organism evidence="2 3">
    <name type="scientific">Streptomyces tauricus</name>
    <dbReference type="NCBI Taxonomy" id="68274"/>
    <lineage>
        <taxon>Bacteria</taxon>
        <taxon>Bacillati</taxon>
        <taxon>Actinomycetota</taxon>
        <taxon>Actinomycetes</taxon>
        <taxon>Kitasatosporales</taxon>
        <taxon>Streptomycetaceae</taxon>
        <taxon>Streptomyces</taxon>
        <taxon>Streptomyces aurantiacus group</taxon>
    </lineage>
</organism>
<dbReference type="EMBL" id="CP108133">
    <property type="protein sequence ID" value="WTP53528.1"/>
    <property type="molecule type" value="Genomic_DNA"/>
</dbReference>
<dbReference type="InterPro" id="IPR001387">
    <property type="entry name" value="Cro/C1-type_HTH"/>
</dbReference>
<dbReference type="CDD" id="cd00093">
    <property type="entry name" value="HTH_XRE"/>
    <property type="match status" value="1"/>
</dbReference>
<dbReference type="Proteomes" id="UP001432166">
    <property type="component" value="Chromosome"/>
</dbReference>
<proteinExistence type="predicted"/>
<dbReference type="PROSITE" id="PS50943">
    <property type="entry name" value="HTH_CROC1"/>
    <property type="match status" value="1"/>
</dbReference>
<sequence length="204" mass="22364">MADPYEVELSLAETVRRIAQAMSCDVGELGGLLDVERLSRSSGVVPVDVIALLAGLPVPPVALSERLAQRLNFVRHTHRHANGAEYTIGELAEAAGMSRQGLTKWRDGVVIPGMERVESLRLHFQLPPGFFTATPEEALNAVLQQELKNLRRLEGNEQNDARLQDAGIRRLVTRAVELTPGQQEQLISFAEFLARSGSDDDTST</sequence>
<reference evidence="2" key="1">
    <citation type="submission" date="2022-10" db="EMBL/GenBank/DDBJ databases">
        <title>The complete genomes of actinobacterial strains from the NBC collection.</title>
        <authorList>
            <person name="Joergensen T.S."/>
            <person name="Alvarez Arevalo M."/>
            <person name="Sterndorff E.B."/>
            <person name="Faurdal D."/>
            <person name="Vuksanovic O."/>
            <person name="Mourched A.-S."/>
            <person name="Charusanti P."/>
            <person name="Shaw S."/>
            <person name="Blin K."/>
            <person name="Weber T."/>
        </authorList>
    </citation>
    <scope>NUCLEOTIDE SEQUENCE</scope>
    <source>
        <strain evidence="2">NBC_00189</strain>
    </source>
</reference>
<accession>A0ABZ1JT34</accession>
<evidence type="ECO:0000313" key="2">
    <source>
        <dbReference type="EMBL" id="WTP53528.1"/>
    </source>
</evidence>
<dbReference type="RefSeq" id="WP_265651329.1">
    <property type="nucleotide sequence ID" value="NZ_CP108133.1"/>
</dbReference>
<gene>
    <name evidence="2" type="ORF">OG288_37540</name>
</gene>
<keyword evidence="3" id="KW-1185">Reference proteome</keyword>
<evidence type="ECO:0000259" key="1">
    <source>
        <dbReference type="PROSITE" id="PS50943"/>
    </source>
</evidence>
<protein>
    <submittedName>
        <fullName evidence="2">XRE family transcriptional regulator</fullName>
    </submittedName>
</protein>
<name>A0ABZ1JT34_9ACTN</name>
<dbReference type="Gene3D" id="1.10.260.40">
    <property type="entry name" value="lambda repressor-like DNA-binding domains"/>
    <property type="match status" value="1"/>
</dbReference>
<dbReference type="SUPFAM" id="SSF47413">
    <property type="entry name" value="lambda repressor-like DNA-binding domains"/>
    <property type="match status" value="1"/>
</dbReference>
<feature type="domain" description="HTH cro/C1-type" evidence="1">
    <location>
        <begin position="86"/>
        <end position="131"/>
    </location>
</feature>